<comment type="caution">
    <text evidence="1">The sequence shown here is derived from an EMBL/GenBank/DDBJ whole genome shotgun (WGS) entry which is preliminary data.</text>
</comment>
<sequence>MVISLRRWKEDMQCLKTMWFGKISGDSHKERLEAFYESQADAYDSFRAEFLHGRRRMLASCAARLRGSTDMVWVDLGGGTAENVKTMSEYMSLSAFKKIYVVDLCSSLCRVATKKVEKQGWMNVEVINEDAVTFVPKDRATLITFSYSLSMIPPFMAVIDKAISYLDKDGIVGVTDFYTSAKYDTDNRQHSWINRCFWRSVFDLDGIELGPERRDYLEHKIESVFEYNSSGRIPYVPLLKVPYYVWIGRRPDCEADSHRFPVRASDEFEAKRPSTFPPTFLYSLSWEDPREDDKYLNIQPNDRVLTLTSGGCNALDLVLQGADLVVSVDMNPAQSYLLELKRVASIRLSYEDMWLLFGEGVHPNFLKLLERDLAPFLSQGAIKFWQKKARYFKSGLYYHGGMGRIVTALYYLAKLFRLGQWVQSLVNAPTVEKQKELWFETMGQFFVKDNIWAQLFSVLFMNRLVLWYCAGVCKGQLRHINKEGDIYNYVINFMLSTVSYSPLDRNYFFRCILTGRFAPNCCPRFLEKDNYDKLKGTLANKECLLIRTTTFVDELKKRVYSKVILMDHVDWLDQEDIDILCQALKDHVEPGGIVIWRSASRNPSYSKCIQDAGFKVVRISTNEKYMDRVNMYASFYMAVRNGGPVNPWHAHQPSTVELSKEASRKWEKSFQDPVSPDSVLPTPPALSPLGSH</sequence>
<evidence type="ECO:0000313" key="1">
    <source>
        <dbReference type="EMBL" id="KAJ7518535.1"/>
    </source>
</evidence>
<dbReference type="EMBL" id="CM055112">
    <property type="protein sequence ID" value="KAJ7518535.1"/>
    <property type="molecule type" value="Genomic_DNA"/>
</dbReference>
<reference evidence="2" key="1">
    <citation type="journal article" date="2024" name="Proc. Natl. Acad. Sci. U.S.A.">
        <title>Extraordinary preservation of gene collinearity over three hundred million years revealed in homosporous lycophytes.</title>
        <authorList>
            <person name="Li C."/>
            <person name="Wickell D."/>
            <person name="Kuo L.Y."/>
            <person name="Chen X."/>
            <person name="Nie B."/>
            <person name="Liao X."/>
            <person name="Peng D."/>
            <person name="Ji J."/>
            <person name="Jenkins J."/>
            <person name="Williams M."/>
            <person name="Shu S."/>
            <person name="Plott C."/>
            <person name="Barry K."/>
            <person name="Rajasekar S."/>
            <person name="Grimwood J."/>
            <person name="Han X."/>
            <person name="Sun S."/>
            <person name="Hou Z."/>
            <person name="He W."/>
            <person name="Dai G."/>
            <person name="Sun C."/>
            <person name="Schmutz J."/>
            <person name="Leebens-Mack J.H."/>
            <person name="Li F.W."/>
            <person name="Wang L."/>
        </authorList>
    </citation>
    <scope>NUCLEOTIDE SEQUENCE [LARGE SCALE GENOMIC DNA]</scope>
    <source>
        <strain evidence="2">cv. PW_Plant_1</strain>
    </source>
</reference>
<accession>A0ACC2ALV2</accession>
<gene>
    <name evidence="1" type="ORF">O6H91_21G073200</name>
</gene>
<proteinExistence type="predicted"/>
<keyword evidence="2" id="KW-1185">Reference proteome</keyword>
<name>A0ACC2ALV2_DIPCM</name>
<organism evidence="1 2">
    <name type="scientific">Diphasiastrum complanatum</name>
    <name type="common">Issler's clubmoss</name>
    <name type="synonym">Lycopodium complanatum</name>
    <dbReference type="NCBI Taxonomy" id="34168"/>
    <lineage>
        <taxon>Eukaryota</taxon>
        <taxon>Viridiplantae</taxon>
        <taxon>Streptophyta</taxon>
        <taxon>Embryophyta</taxon>
        <taxon>Tracheophyta</taxon>
        <taxon>Lycopodiopsida</taxon>
        <taxon>Lycopodiales</taxon>
        <taxon>Lycopodiaceae</taxon>
        <taxon>Lycopodioideae</taxon>
        <taxon>Diphasiastrum</taxon>
    </lineage>
</organism>
<dbReference type="Proteomes" id="UP001162992">
    <property type="component" value="Chromosome 21"/>
</dbReference>
<protein>
    <submittedName>
        <fullName evidence="1">Uncharacterized protein</fullName>
    </submittedName>
</protein>
<evidence type="ECO:0000313" key="2">
    <source>
        <dbReference type="Proteomes" id="UP001162992"/>
    </source>
</evidence>